<dbReference type="Proteomes" id="UP001054945">
    <property type="component" value="Unassembled WGS sequence"/>
</dbReference>
<accession>A0AAV4RPM7</accession>
<dbReference type="EMBL" id="BPLR01008098">
    <property type="protein sequence ID" value="GIY22047.1"/>
    <property type="molecule type" value="Genomic_DNA"/>
</dbReference>
<gene>
    <name evidence="1" type="ORF">CEXT_410481</name>
</gene>
<proteinExistence type="predicted"/>
<dbReference type="AlphaFoldDB" id="A0AAV4RPM7"/>
<keyword evidence="2" id="KW-1185">Reference proteome</keyword>
<organism evidence="1 2">
    <name type="scientific">Caerostris extrusa</name>
    <name type="common">Bark spider</name>
    <name type="synonym">Caerostris bankana</name>
    <dbReference type="NCBI Taxonomy" id="172846"/>
    <lineage>
        <taxon>Eukaryota</taxon>
        <taxon>Metazoa</taxon>
        <taxon>Ecdysozoa</taxon>
        <taxon>Arthropoda</taxon>
        <taxon>Chelicerata</taxon>
        <taxon>Arachnida</taxon>
        <taxon>Araneae</taxon>
        <taxon>Araneomorphae</taxon>
        <taxon>Entelegynae</taxon>
        <taxon>Araneoidea</taxon>
        <taxon>Araneidae</taxon>
        <taxon>Caerostris</taxon>
    </lineage>
</organism>
<comment type="caution">
    <text evidence="1">The sequence shown here is derived from an EMBL/GenBank/DDBJ whole genome shotgun (WGS) entry which is preliminary data.</text>
</comment>
<sequence length="373" mass="41474">MKDYKCFDNSQKSEAFNEMLSSCKSGKCKGSALVMVGHEVKTVKKAQLISKTCEIIAKDIWASKKKHCKEHVKCVKPTSCFFCNTKSPETNDNSNNVKQKSSKYNNETAKENCESCNGKSMKESLEIVSSNKNIKESCKNSSNKRCVKDYVHTDNENNKKTCKPCNNKDVKENATSFDKHINFSEGCDSKRAVKSSKNSKKGMDITSASFVNGVKDSNTAINFQQEINVKHVNPSAESSAVASQLLQNQDKDKICKLSTPNVNNDQLESESTVDEFFNLIGVSNVKSSQELSGSEIKQSLHNGVSKDSEDQVSDDFSTYVNIIKKSLDSNGNSNNKDSIGISIEKKLKLKTCAFCRKKEVQPKTFKRCGRCKN</sequence>
<reference evidence="1 2" key="1">
    <citation type="submission" date="2021-06" db="EMBL/GenBank/DDBJ databases">
        <title>Caerostris extrusa draft genome.</title>
        <authorList>
            <person name="Kono N."/>
            <person name="Arakawa K."/>
        </authorList>
    </citation>
    <scope>NUCLEOTIDE SEQUENCE [LARGE SCALE GENOMIC DNA]</scope>
</reference>
<evidence type="ECO:0000313" key="2">
    <source>
        <dbReference type="Proteomes" id="UP001054945"/>
    </source>
</evidence>
<evidence type="ECO:0000313" key="1">
    <source>
        <dbReference type="EMBL" id="GIY22047.1"/>
    </source>
</evidence>
<protein>
    <submittedName>
        <fullName evidence="1">Uncharacterized protein</fullName>
    </submittedName>
</protein>
<name>A0AAV4RPM7_CAEEX</name>